<dbReference type="Proteomes" id="UP000231292">
    <property type="component" value="Unassembled WGS sequence"/>
</dbReference>
<feature type="transmembrane region" description="Helical" evidence="1">
    <location>
        <begin position="443"/>
        <end position="462"/>
    </location>
</feature>
<feature type="transmembrane region" description="Helical" evidence="1">
    <location>
        <begin position="372"/>
        <end position="396"/>
    </location>
</feature>
<dbReference type="AlphaFoldDB" id="A0A2G9YK66"/>
<evidence type="ECO:0000256" key="1">
    <source>
        <dbReference type="SAM" id="Phobius"/>
    </source>
</evidence>
<proteinExistence type="predicted"/>
<feature type="transmembrane region" description="Helical" evidence="1">
    <location>
        <begin position="12"/>
        <end position="32"/>
    </location>
</feature>
<evidence type="ECO:0000313" key="3">
    <source>
        <dbReference type="EMBL" id="PIP19628.1"/>
    </source>
</evidence>
<dbReference type="InterPro" id="IPR029044">
    <property type="entry name" value="Nucleotide-diphossugar_trans"/>
</dbReference>
<keyword evidence="1" id="KW-0472">Membrane</keyword>
<gene>
    <name evidence="3" type="ORF">COX41_01830</name>
</gene>
<protein>
    <recommendedName>
        <fullName evidence="2">Glycosyltransferase 2-like domain-containing protein</fullName>
    </recommendedName>
</protein>
<keyword evidence="1" id="KW-1133">Transmembrane helix</keyword>
<evidence type="ECO:0000259" key="2">
    <source>
        <dbReference type="Pfam" id="PF13632"/>
    </source>
</evidence>
<sequence>MKKNNLKKRTLEIIPGLISWGIIFILVLLAFINPVSCAVISLIFDFYWIIRTVYLTSLLVMAHRRLYRERNRNWLSECPDNNLYHLIIFPVYKEGPDVLGPSLEAIKNCNYPKDKMIVIVAFEERNPGARDNAKALESEFGNIFYGYLSTFHPDGIAGEKRTKGANATWAAKQAKVFLAAGGISDADVIISCFDADTCVSKEYFGCLTYHFIKSPKPHRASYQPMPVYNNNIWQAPSFARLVEISSSFCQMIESMRLEKFVTFSSHSMSFKTLVDIGYWPVDMVSDDSVIYWKAFLFYKGDYRVIPLYTTVSMDIAYSNSFLKTIKIQYKQKRRWAWGVENFPFLISGFLTDRDIPLIRKIRRGFHLLESHVTWAIWAIILVFIGPLPIIFGGAFFNQTAIGYNLSKITGLLFNFTLFTGLAWVILSRLILPPRPKGVSWLKNIVMIMEWIIVPFIILILGSTPALDAQTHLALGKYMEFNPTPKSKKVV</sequence>
<name>A0A2G9YK66_9BACT</name>
<dbReference type="PANTHER" id="PTHR36851:SF1">
    <property type="entry name" value="GLYCO_TRANS_2-LIKE DOMAIN-CONTAINING PROTEIN"/>
    <property type="match status" value="1"/>
</dbReference>
<dbReference type="Pfam" id="PF13632">
    <property type="entry name" value="Glyco_trans_2_3"/>
    <property type="match status" value="1"/>
</dbReference>
<dbReference type="Gene3D" id="3.90.550.10">
    <property type="entry name" value="Spore Coat Polysaccharide Biosynthesis Protein SpsA, Chain A"/>
    <property type="match status" value="1"/>
</dbReference>
<feature type="domain" description="Glycosyltransferase 2-like" evidence="2">
    <location>
        <begin position="189"/>
        <end position="426"/>
    </location>
</feature>
<organism evidence="3 4">
    <name type="scientific">Candidatus Sherwoodlollariibacterium unditelluris</name>
    <dbReference type="NCBI Taxonomy" id="1974757"/>
    <lineage>
        <taxon>Bacteria</taxon>
        <taxon>Pseudomonadati</taxon>
        <taxon>Candidatus Omnitrophota</taxon>
        <taxon>Candidatus Sherwoodlollariibacterium</taxon>
    </lineage>
</organism>
<dbReference type="SUPFAM" id="SSF53448">
    <property type="entry name" value="Nucleotide-diphospho-sugar transferases"/>
    <property type="match status" value="1"/>
</dbReference>
<dbReference type="PANTHER" id="PTHR36851">
    <property type="entry name" value="UNNAMED PRODUCT"/>
    <property type="match status" value="1"/>
</dbReference>
<feature type="transmembrane region" description="Helical" evidence="1">
    <location>
        <begin position="408"/>
        <end position="431"/>
    </location>
</feature>
<reference evidence="3 4" key="1">
    <citation type="submission" date="2017-09" db="EMBL/GenBank/DDBJ databases">
        <title>Depth-based differentiation of microbial function through sediment-hosted aquifers and enrichment of novel symbionts in the deep terrestrial subsurface.</title>
        <authorList>
            <person name="Probst A.J."/>
            <person name="Ladd B."/>
            <person name="Jarett J.K."/>
            <person name="Geller-Mcgrath D.E."/>
            <person name="Sieber C.M."/>
            <person name="Emerson J.B."/>
            <person name="Anantharaman K."/>
            <person name="Thomas B.C."/>
            <person name="Malmstrom R."/>
            <person name="Stieglmeier M."/>
            <person name="Klingl A."/>
            <person name="Woyke T."/>
            <person name="Ryan C.M."/>
            <person name="Banfield J.F."/>
        </authorList>
    </citation>
    <scope>NUCLEOTIDE SEQUENCE [LARGE SCALE GENOMIC DNA]</scope>
    <source>
        <strain evidence="3">CG23_combo_of_CG06-09_8_20_14_all_41_10</strain>
    </source>
</reference>
<comment type="caution">
    <text evidence="3">The sequence shown here is derived from an EMBL/GenBank/DDBJ whole genome shotgun (WGS) entry which is preliminary data.</text>
</comment>
<dbReference type="EMBL" id="PCRK01000035">
    <property type="protein sequence ID" value="PIP19628.1"/>
    <property type="molecule type" value="Genomic_DNA"/>
</dbReference>
<keyword evidence="1" id="KW-0812">Transmembrane</keyword>
<accession>A0A2G9YK66</accession>
<feature type="transmembrane region" description="Helical" evidence="1">
    <location>
        <begin position="38"/>
        <end position="62"/>
    </location>
</feature>
<dbReference type="InterPro" id="IPR001173">
    <property type="entry name" value="Glyco_trans_2-like"/>
</dbReference>
<evidence type="ECO:0000313" key="4">
    <source>
        <dbReference type="Proteomes" id="UP000231292"/>
    </source>
</evidence>